<keyword evidence="3" id="KW-1185">Reference proteome</keyword>
<evidence type="ECO:0000313" key="2">
    <source>
        <dbReference type="EMBL" id="AFK04801.1"/>
    </source>
</evidence>
<protein>
    <recommendedName>
        <fullName evidence="4">Outer membrane protein assembly factor BamA</fullName>
    </recommendedName>
</protein>
<evidence type="ECO:0000313" key="3">
    <source>
        <dbReference type="Proteomes" id="UP000002875"/>
    </source>
</evidence>
<sequence length="615" mass="71012">MKFLIYILLLLSAQVCFSQRISSDSLDKLRSAKDSVMYQKLKIRLSKTKIGKEVYGALFRDVYNSNSQKKVISEIEINPFEKYEGKIIGKILIKKLEIFGPTVNDTTRKGNKFEHFASKTFHYNTREKVIRQSFLLFNEGDKLNPQILKDNERLLRANPIIHDARIYVLERKDVTWMVDILVITQDVWSINFEASGSSAKNFVLGFEDRNFQGRGHSFQNKLTWRADDPYQRFGWRSIYTVPYIGRSFISGQIKLINERDLAQYSVQVYRPFLTVETRNAGSVEVGYSRIREYKKLFIKGIDSALTYPVSYFYSDAWYGRAFHLDANQRNKQLILALRRTSYEYRKRPEVGLDTNKIYWNRTTWLGSLGFSSRNYQRDFLIYGFGRTEDVPVGNLMSLTFGTESTEFGNRGYAGFQFAKGKYLPQNKAYFYILANAGAYLKQKVVQQGVLGVQGFFFSRLMQIGLSQTRQFLNVGLTYGINRDALDYLNISGRDGIVGVNSEALRGDKRLTLGYESVFFSRKSFVGFRVASFVFANWGLVSLKDYPLLTSPLYQGYGFGLRMRNENLAINTFQIRLGFYPNIPNLSSPIRFAFDASQPLKLRDFDISAPTIIPFR</sequence>
<feature type="signal peptide" evidence="1">
    <location>
        <begin position="1"/>
        <end position="18"/>
    </location>
</feature>
<accession>A0ABM5N5W5</accession>
<feature type="chain" id="PRO_5046807909" description="Outer membrane protein assembly factor BamA" evidence="1">
    <location>
        <begin position="19"/>
        <end position="615"/>
    </location>
</feature>
<dbReference type="Proteomes" id="UP000002875">
    <property type="component" value="Chromosome"/>
</dbReference>
<keyword evidence="1" id="KW-0732">Signal</keyword>
<reference evidence="2 3" key="1">
    <citation type="submission" date="2011-07" db="EMBL/GenBank/DDBJ databases">
        <title>The complete genome of chromosome of Emticicia oligotrophica DSM 17448.</title>
        <authorList>
            <consortium name="US DOE Joint Genome Institute (JGI-PGF)"/>
            <person name="Lucas S."/>
            <person name="Han J."/>
            <person name="Lapidus A."/>
            <person name="Bruce D."/>
            <person name="Goodwin L."/>
            <person name="Pitluck S."/>
            <person name="Peters L."/>
            <person name="Kyrpides N."/>
            <person name="Mavromatis K."/>
            <person name="Ivanova N."/>
            <person name="Ovchinnikova G."/>
            <person name="Teshima H."/>
            <person name="Detter J.C."/>
            <person name="Tapia R."/>
            <person name="Han C."/>
            <person name="Land M."/>
            <person name="Hauser L."/>
            <person name="Markowitz V."/>
            <person name="Cheng J.-F."/>
            <person name="Hugenholtz P."/>
            <person name="Woyke T."/>
            <person name="Wu D."/>
            <person name="Tindall B."/>
            <person name="Pomrenke H."/>
            <person name="Brambilla E."/>
            <person name="Klenk H.-P."/>
            <person name="Eisen J.A."/>
        </authorList>
    </citation>
    <scope>NUCLEOTIDE SEQUENCE [LARGE SCALE GENOMIC DNA]</scope>
    <source>
        <strain evidence="2 3">DSM 17448</strain>
    </source>
</reference>
<evidence type="ECO:0000256" key="1">
    <source>
        <dbReference type="SAM" id="SignalP"/>
    </source>
</evidence>
<gene>
    <name evidence="2" type="ordered locus">Emtol_3675</name>
</gene>
<dbReference type="EMBL" id="CP002961">
    <property type="protein sequence ID" value="AFK04801.1"/>
    <property type="molecule type" value="Genomic_DNA"/>
</dbReference>
<proteinExistence type="predicted"/>
<name>A0ABM5N5W5_EMTOG</name>
<evidence type="ECO:0008006" key="4">
    <source>
        <dbReference type="Google" id="ProtNLM"/>
    </source>
</evidence>
<organism evidence="2 3">
    <name type="scientific">Emticicia oligotrophica (strain DSM 17448 / CIP 109782 / MTCC 6937 / GPTSA100-15)</name>
    <dbReference type="NCBI Taxonomy" id="929562"/>
    <lineage>
        <taxon>Bacteria</taxon>
        <taxon>Pseudomonadati</taxon>
        <taxon>Bacteroidota</taxon>
        <taxon>Cytophagia</taxon>
        <taxon>Cytophagales</taxon>
        <taxon>Leadbetterellaceae</taxon>
        <taxon>Emticicia</taxon>
    </lineage>
</organism>
<dbReference type="RefSeq" id="WP_015030490.1">
    <property type="nucleotide sequence ID" value="NC_018748.1"/>
</dbReference>